<dbReference type="Proteomes" id="UP000249799">
    <property type="component" value="Chromosome"/>
</dbReference>
<dbReference type="Pfam" id="PF03796">
    <property type="entry name" value="DnaB_C"/>
    <property type="match status" value="1"/>
</dbReference>
<comment type="catalytic activity">
    <reaction evidence="10 12">
        <text>ATP + H2O = ADP + phosphate + H(+)</text>
        <dbReference type="Rhea" id="RHEA:13065"/>
        <dbReference type="ChEBI" id="CHEBI:15377"/>
        <dbReference type="ChEBI" id="CHEBI:15378"/>
        <dbReference type="ChEBI" id="CHEBI:30616"/>
        <dbReference type="ChEBI" id="CHEBI:43474"/>
        <dbReference type="ChEBI" id="CHEBI:456216"/>
        <dbReference type="EC" id="5.6.2.3"/>
    </reaction>
</comment>
<evidence type="ECO:0000256" key="1">
    <source>
        <dbReference type="ARBA" id="ARBA00008428"/>
    </source>
</evidence>
<name>A0A2Z4FPU7_9DELT</name>
<keyword evidence="9" id="KW-0413">Isomerase</keyword>
<dbReference type="GO" id="GO:0042802">
    <property type="term" value="F:identical protein binding"/>
    <property type="evidence" value="ECO:0007669"/>
    <property type="project" value="UniProtKB-ARBA"/>
</dbReference>
<evidence type="ECO:0000256" key="4">
    <source>
        <dbReference type="ARBA" id="ARBA00022741"/>
    </source>
</evidence>
<dbReference type="PROSITE" id="PS51199">
    <property type="entry name" value="SF4_HELICASE"/>
    <property type="match status" value="1"/>
</dbReference>
<proteinExistence type="inferred from homology"/>
<comment type="similarity">
    <text evidence="1 12">Belongs to the helicase family. DnaB subfamily.</text>
</comment>
<dbReference type="FunFam" id="1.10.860.10:FF:000001">
    <property type="entry name" value="Replicative DNA helicase"/>
    <property type="match status" value="1"/>
</dbReference>
<dbReference type="RefSeq" id="WP_111336718.1">
    <property type="nucleotide sequence ID" value="NZ_CP030032.1"/>
</dbReference>
<evidence type="ECO:0000256" key="2">
    <source>
        <dbReference type="ARBA" id="ARBA00022515"/>
    </source>
</evidence>
<keyword evidence="2 12" id="KW-0639">Primosome</keyword>
<dbReference type="EC" id="5.6.2.3" evidence="11 12"/>
<evidence type="ECO:0000256" key="12">
    <source>
        <dbReference type="RuleBase" id="RU362085"/>
    </source>
</evidence>
<dbReference type="InterPro" id="IPR036185">
    <property type="entry name" value="DNA_heli_DnaB-like_N_sf"/>
</dbReference>
<dbReference type="InterPro" id="IPR027417">
    <property type="entry name" value="P-loop_NTPase"/>
</dbReference>
<evidence type="ECO:0000256" key="8">
    <source>
        <dbReference type="ARBA" id="ARBA00023125"/>
    </source>
</evidence>
<organism evidence="13 14">
    <name type="scientific">Bradymonas sediminis</name>
    <dbReference type="NCBI Taxonomy" id="1548548"/>
    <lineage>
        <taxon>Bacteria</taxon>
        <taxon>Deltaproteobacteria</taxon>
        <taxon>Bradymonadales</taxon>
        <taxon>Bradymonadaceae</taxon>
        <taxon>Bradymonas</taxon>
    </lineage>
</organism>
<keyword evidence="3 12" id="KW-0235">DNA replication</keyword>
<dbReference type="PANTHER" id="PTHR30153:SF2">
    <property type="entry name" value="REPLICATIVE DNA HELICASE"/>
    <property type="match status" value="1"/>
</dbReference>
<dbReference type="SUPFAM" id="SSF52540">
    <property type="entry name" value="P-loop containing nucleoside triphosphate hydrolases"/>
    <property type="match status" value="1"/>
</dbReference>
<dbReference type="GO" id="GO:0005524">
    <property type="term" value="F:ATP binding"/>
    <property type="evidence" value="ECO:0007669"/>
    <property type="project" value="UniProtKB-UniRule"/>
</dbReference>
<dbReference type="InterPro" id="IPR007692">
    <property type="entry name" value="DNA_helicase_DnaB"/>
</dbReference>
<keyword evidence="7 12" id="KW-0067">ATP-binding</keyword>
<accession>A0A2Z4FPU7</accession>
<dbReference type="FunFam" id="3.40.50.300:FF:000076">
    <property type="entry name" value="Replicative DNA helicase"/>
    <property type="match status" value="1"/>
</dbReference>
<dbReference type="Gene3D" id="1.10.860.10">
    <property type="entry name" value="DNAb Helicase, Chain A"/>
    <property type="match status" value="1"/>
</dbReference>
<dbReference type="EMBL" id="CP030032">
    <property type="protein sequence ID" value="AWV90930.1"/>
    <property type="molecule type" value="Genomic_DNA"/>
</dbReference>
<protein>
    <recommendedName>
        <fullName evidence="11 12">Replicative DNA helicase</fullName>
        <ecNumber evidence="11 12">5.6.2.3</ecNumber>
    </recommendedName>
</protein>
<sequence>MKAPTTRPSADLTIRVPPHNEDAERSLLGAILLDNRVLDEILSRLSVEDFYREPHRHIFRAMADLHRRSEPVDVITLADHLAAENRLEAVGGPSFLARLSNAVPSAANAAQYGEIVRRKSALRKFIATADTLVQDAYADVPDVTEFMDEVERQLFAITQSGVKKDYSSMREVIQSAFTQIESLYNKSEHITGVPSGFADLDEMTAGWQRSDLIIVAARPAMGKTSFTLNMAAHAAISRGIPAVFFSLEMSNEQLAIRLLCSEARVDQSKLRRGNMNDQEWAKLIKAAGSLSEAQIFLDDTPALPIMEFRSKCRRLKAEHDIGIIFIDYLQLMRGSGGPNGSREQEISEISRNLKAVAKELNVPVIALAQLNRGVESRADKRPMMSDLRESGAIEQDADIITFIYRDEVYNPDTEEKGVAEIIIGKHRNGSIGSVKLRFFGPITRFENLAPDMTM</sequence>
<dbReference type="AlphaFoldDB" id="A0A2Z4FPU7"/>
<dbReference type="InterPro" id="IPR007693">
    <property type="entry name" value="DNA_helicase_DnaB-like_N"/>
</dbReference>
<dbReference type="NCBIfam" id="NF004384">
    <property type="entry name" value="PRK05748.1"/>
    <property type="match status" value="1"/>
</dbReference>
<keyword evidence="6 12" id="KW-0347">Helicase</keyword>
<dbReference type="InterPro" id="IPR007694">
    <property type="entry name" value="DNA_helicase_DnaB-like_C"/>
</dbReference>
<evidence type="ECO:0000313" key="14">
    <source>
        <dbReference type="Proteomes" id="UP000249799"/>
    </source>
</evidence>
<evidence type="ECO:0000256" key="7">
    <source>
        <dbReference type="ARBA" id="ARBA00022840"/>
    </source>
</evidence>
<dbReference type="GO" id="GO:1990077">
    <property type="term" value="C:primosome complex"/>
    <property type="evidence" value="ECO:0007669"/>
    <property type="project" value="UniProtKB-UniRule"/>
</dbReference>
<dbReference type="NCBIfam" id="TIGR00665">
    <property type="entry name" value="DnaB"/>
    <property type="match status" value="1"/>
</dbReference>
<evidence type="ECO:0000256" key="5">
    <source>
        <dbReference type="ARBA" id="ARBA00022801"/>
    </source>
</evidence>
<dbReference type="Pfam" id="PF00772">
    <property type="entry name" value="DnaB"/>
    <property type="match status" value="1"/>
</dbReference>
<dbReference type="CDD" id="cd00984">
    <property type="entry name" value="DnaB_C"/>
    <property type="match status" value="1"/>
</dbReference>
<keyword evidence="4 12" id="KW-0547">Nucleotide-binding</keyword>
<dbReference type="GO" id="GO:0003677">
    <property type="term" value="F:DNA binding"/>
    <property type="evidence" value="ECO:0007669"/>
    <property type="project" value="UniProtKB-UniRule"/>
</dbReference>
<dbReference type="InterPro" id="IPR016136">
    <property type="entry name" value="DNA_helicase_N/primase_C"/>
</dbReference>
<reference evidence="13 14" key="1">
    <citation type="submission" date="2018-06" db="EMBL/GenBank/DDBJ databases">
        <title>Lujinxingia sediminis gen. nov. sp. nov., a new facultative anaerobic member of the class Deltaproteobacteria, and proposal of Lujinxingaceae fam. nov.</title>
        <authorList>
            <person name="Guo L.-Y."/>
            <person name="Li C.-M."/>
            <person name="Wang S."/>
            <person name="Du Z.-J."/>
        </authorList>
    </citation>
    <scope>NUCLEOTIDE SEQUENCE [LARGE SCALE GENOMIC DNA]</scope>
    <source>
        <strain evidence="13 14">FA350</strain>
    </source>
</reference>
<dbReference type="OrthoDB" id="9773982at2"/>
<keyword evidence="5 12" id="KW-0378">Hydrolase</keyword>
<dbReference type="PANTHER" id="PTHR30153">
    <property type="entry name" value="REPLICATIVE DNA HELICASE DNAB"/>
    <property type="match status" value="1"/>
</dbReference>
<dbReference type="KEGG" id="bsed:DN745_17005"/>
<dbReference type="GO" id="GO:0016887">
    <property type="term" value="F:ATP hydrolysis activity"/>
    <property type="evidence" value="ECO:0007669"/>
    <property type="project" value="RHEA"/>
</dbReference>
<evidence type="ECO:0000256" key="6">
    <source>
        <dbReference type="ARBA" id="ARBA00022806"/>
    </source>
</evidence>
<gene>
    <name evidence="13" type="ORF">DN745_17005</name>
</gene>
<evidence type="ECO:0000256" key="11">
    <source>
        <dbReference type="NCBIfam" id="TIGR00665"/>
    </source>
</evidence>
<dbReference type="GO" id="GO:0005829">
    <property type="term" value="C:cytosol"/>
    <property type="evidence" value="ECO:0007669"/>
    <property type="project" value="TreeGrafter"/>
</dbReference>
<dbReference type="GO" id="GO:0006269">
    <property type="term" value="P:DNA replication, synthesis of primer"/>
    <property type="evidence" value="ECO:0007669"/>
    <property type="project" value="UniProtKB-UniRule"/>
</dbReference>
<dbReference type="Gene3D" id="3.40.50.300">
    <property type="entry name" value="P-loop containing nucleotide triphosphate hydrolases"/>
    <property type="match status" value="1"/>
</dbReference>
<keyword evidence="14" id="KW-1185">Reference proteome</keyword>
<keyword evidence="8 12" id="KW-0238">DNA-binding</keyword>
<dbReference type="GO" id="GO:0043139">
    <property type="term" value="F:5'-3' DNA helicase activity"/>
    <property type="evidence" value="ECO:0007669"/>
    <property type="project" value="UniProtKB-EC"/>
</dbReference>
<comment type="function">
    <text evidence="12">The main replicative DNA helicase, it participates in initiation and elongation during chromosome replication. Travels ahead of the DNA replisome, separating dsDNA into templates for DNA synthesis. A processive ATP-dependent 5'-3' DNA helicase it has DNA-dependent ATPase activity.</text>
</comment>
<evidence type="ECO:0000256" key="9">
    <source>
        <dbReference type="ARBA" id="ARBA00023235"/>
    </source>
</evidence>
<evidence type="ECO:0000313" key="13">
    <source>
        <dbReference type="EMBL" id="AWV90930.1"/>
    </source>
</evidence>
<dbReference type="SUPFAM" id="SSF48024">
    <property type="entry name" value="N-terminal domain of DnaB helicase"/>
    <property type="match status" value="1"/>
</dbReference>
<evidence type="ECO:0000256" key="3">
    <source>
        <dbReference type="ARBA" id="ARBA00022705"/>
    </source>
</evidence>
<evidence type="ECO:0000256" key="10">
    <source>
        <dbReference type="ARBA" id="ARBA00048954"/>
    </source>
</evidence>